<keyword evidence="1" id="KW-0472">Membrane</keyword>
<name>A0ABZ2TGX1_9RHOB</name>
<sequence>MADQTGKPADPQPATPRAPRWMRVTLVMSLALNLLIIGAIIGAASTGGGKWRSGGHGDRFGGPLTRAFSEEDQRVLKRRMAMAAISERDTWGAHRSAMKNLAQALRKTPYDAEAVRQEMNNVRDLLGQRFNSAQNVLTDHIAKMSDAERSVLADRLEQELRRRRR</sequence>
<dbReference type="Pfam" id="PF13801">
    <property type="entry name" value="Metal_resist"/>
    <property type="match status" value="1"/>
</dbReference>
<proteinExistence type="predicted"/>
<keyword evidence="3" id="KW-1185">Reference proteome</keyword>
<feature type="transmembrane region" description="Helical" evidence="1">
    <location>
        <begin position="20"/>
        <end position="44"/>
    </location>
</feature>
<accession>A0ABZ2TGX1</accession>
<gene>
    <name evidence="2" type="ORF">RZS32_003590</name>
</gene>
<dbReference type="Proteomes" id="UP001281305">
    <property type="component" value="Chromosome"/>
</dbReference>
<reference evidence="2 3" key="1">
    <citation type="submission" date="2024-02" db="EMBL/GenBank/DDBJ databases">
        <title>Roseovarius strain W115 nov., isolated from a marine algae.</title>
        <authorList>
            <person name="Lee M.W."/>
            <person name="Lee J.K."/>
            <person name="Kim J.M."/>
            <person name="Choi D.G."/>
            <person name="Baek J.H."/>
            <person name="Bayburt H."/>
            <person name="Jung J.J."/>
            <person name="Han D.M."/>
            <person name="Jeon C.O."/>
        </authorList>
    </citation>
    <scope>NUCLEOTIDE SEQUENCE [LARGE SCALE GENOMIC DNA]</scope>
    <source>
        <strain evidence="2 3">W115</strain>
    </source>
</reference>
<keyword evidence="1" id="KW-1133">Transmembrane helix</keyword>
<dbReference type="InterPro" id="IPR025961">
    <property type="entry name" value="Metal_resist"/>
</dbReference>
<dbReference type="RefSeq" id="WP_317055662.1">
    <property type="nucleotide sequence ID" value="NZ_CP146606.1"/>
</dbReference>
<keyword evidence="1" id="KW-0812">Transmembrane</keyword>
<organism evidence="2 3">
    <name type="scientific">Roseovarius rhodophyticola</name>
    <dbReference type="NCBI Taxonomy" id="3080827"/>
    <lineage>
        <taxon>Bacteria</taxon>
        <taxon>Pseudomonadati</taxon>
        <taxon>Pseudomonadota</taxon>
        <taxon>Alphaproteobacteria</taxon>
        <taxon>Rhodobacterales</taxon>
        <taxon>Roseobacteraceae</taxon>
        <taxon>Roseovarius</taxon>
    </lineage>
</organism>
<evidence type="ECO:0000313" key="2">
    <source>
        <dbReference type="EMBL" id="WYK18980.1"/>
    </source>
</evidence>
<evidence type="ECO:0000256" key="1">
    <source>
        <dbReference type="SAM" id="Phobius"/>
    </source>
</evidence>
<protein>
    <submittedName>
        <fullName evidence="2">Periplasmic heavy metal sensor</fullName>
    </submittedName>
</protein>
<dbReference type="EMBL" id="CP146606">
    <property type="protein sequence ID" value="WYK18980.1"/>
    <property type="molecule type" value="Genomic_DNA"/>
</dbReference>
<evidence type="ECO:0000313" key="3">
    <source>
        <dbReference type="Proteomes" id="UP001281305"/>
    </source>
</evidence>